<evidence type="ECO:0000256" key="7">
    <source>
        <dbReference type="ARBA" id="ARBA00022679"/>
    </source>
</evidence>
<comment type="function">
    <text evidence="1 13">Transfers the gamma-phosphate of ATP to the 4'-position of a tetraacyldisaccharide 1-phosphate intermediate (termed DS-1-P) to form tetraacyldisaccharide 1,4'-bis-phosphate (lipid IVA).</text>
</comment>
<gene>
    <name evidence="13 14" type="primary">lpxK</name>
    <name evidence="14" type="ORF">EYW49_17090</name>
</gene>
<dbReference type="HAMAP" id="MF_00409">
    <property type="entry name" value="LpxK"/>
    <property type="match status" value="1"/>
</dbReference>
<dbReference type="GO" id="GO:0005524">
    <property type="term" value="F:ATP binding"/>
    <property type="evidence" value="ECO:0007669"/>
    <property type="project" value="UniProtKB-UniRule"/>
</dbReference>
<evidence type="ECO:0000256" key="1">
    <source>
        <dbReference type="ARBA" id="ARBA00002274"/>
    </source>
</evidence>
<feature type="binding site" evidence="13">
    <location>
        <begin position="53"/>
        <end position="60"/>
    </location>
    <ligand>
        <name>ATP</name>
        <dbReference type="ChEBI" id="CHEBI:30616"/>
    </ligand>
</feature>
<evidence type="ECO:0000256" key="3">
    <source>
        <dbReference type="ARBA" id="ARBA00012071"/>
    </source>
</evidence>
<name>A0A4Q9VIX8_9HYPH</name>
<evidence type="ECO:0000313" key="14">
    <source>
        <dbReference type="EMBL" id="TBW34980.1"/>
    </source>
</evidence>
<dbReference type="UniPathway" id="UPA00359">
    <property type="reaction ID" value="UER00482"/>
</dbReference>
<reference evidence="14 15" key="1">
    <citation type="submission" date="2019-02" db="EMBL/GenBank/DDBJ databases">
        <title>Siculibacillus lacustris gen. nov., sp. nov., a new rosette-forming bacterium isolated from a freshwater crater lake (Lake St. Ana, Romania).</title>
        <authorList>
            <person name="Felfoldi T."/>
            <person name="Marton Z."/>
            <person name="Szabo A."/>
            <person name="Mentes A."/>
            <person name="Boka K."/>
            <person name="Marialigeti K."/>
            <person name="Mathe I."/>
            <person name="Koncz M."/>
            <person name="Schumann P."/>
            <person name="Toth E."/>
        </authorList>
    </citation>
    <scope>NUCLEOTIDE SEQUENCE [LARGE SCALE GENOMIC DNA]</scope>
    <source>
        <strain evidence="14 15">SA-279</strain>
    </source>
</reference>
<evidence type="ECO:0000256" key="12">
    <source>
        <dbReference type="ARBA" id="ARBA00029757"/>
    </source>
</evidence>
<comment type="similarity">
    <text evidence="13">Belongs to the LpxK family.</text>
</comment>
<dbReference type="InterPro" id="IPR003758">
    <property type="entry name" value="LpxK"/>
</dbReference>
<dbReference type="PANTHER" id="PTHR42724">
    <property type="entry name" value="TETRAACYLDISACCHARIDE 4'-KINASE"/>
    <property type="match status" value="1"/>
</dbReference>
<sequence length="342" mass="34281">MIARAPRFWTTGGPLALLAAPIAAIWGAVAARRMAAPPRAVAPMPVIVVGNYTAGGAGKTPTVLALVPLLRAAGFTPAILSRGWGGSDTGPRLVDPACDDASRVGDEPLLEAAIAPTVVSRDRIAGLATVAATGADLLILDDGFQNPALARDLRLVVVDAGVGIGNGRVIPAGPLRAPLGVQLAATDLILLVASDEPPAASVAPLRAAAAARGVPVLGARLVARAPEDVAGRRVLAYAGIGRPEKFAAGLAAAGATVVDLVAFADHRPLDEADAARLLARCAVGNLVPVTTEKDAARARGTQGDARARLAAASVVFAVDLVVDDPAALVAAIVAAVARRRGA</sequence>
<evidence type="ECO:0000256" key="13">
    <source>
        <dbReference type="HAMAP-Rule" id="MF_00409"/>
    </source>
</evidence>
<keyword evidence="11 13" id="KW-0443">Lipid metabolism</keyword>
<accession>A0A4Q9VIX8</accession>
<keyword evidence="8 13" id="KW-0547">Nucleotide-binding</keyword>
<evidence type="ECO:0000256" key="10">
    <source>
        <dbReference type="ARBA" id="ARBA00022840"/>
    </source>
</evidence>
<keyword evidence="6 13" id="KW-0441">Lipid A biosynthesis</keyword>
<evidence type="ECO:0000256" key="6">
    <source>
        <dbReference type="ARBA" id="ARBA00022556"/>
    </source>
</evidence>
<comment type="catalytic activity">
    <reaction evidence="13">
        <text>a lipid A disaccharide + ATP = a lipid IVA + ADP + H(+)</text>
        <dbReference type="Rhea" id="RHEA:67840"/>
        <dbReference type="ChEBI" id="CHEBI:15378"/>
        <dbReference type="ChEBI" id="CHEBI:30616"/>
        <dbReference type="ChEBI" id="CHEBI:176343"/>
        <dbReference type="ChEBI" id="CHEBI:176425"/>
        <dbReference type="ChEBI" id="CHEBI:456216"/>
        <dbReference type="EC" id="2.7.1.130"/>
    </reaction>
</comment>
<dbReference type="GO" id="GO:0009029">
    <property type="term" value="F:lipid-A 4'-kinase activity"/>
    <property type="evidence" value="ECO:0007669"/>
    <property type="project" value="UniProtKB-UniRule"/>
</dbReference>
<dbReference type="AlphaFoldDB" id="A0A4Q9VIX8"/>
<evidence type="ECO:0000256" key="8">
    <source>
        <dbReference type="ARBA" id="ARBA00022741"/>
    </source>
</evidence>
<comment type="caution">
    <text evidence="14">The sequence shown here is derived from an EMBL/GenBank/DDBJ whole genome shotgun (WGS) entry which is preliminary data.</text>
</comment>
<protein>
    <recommendedName>
        <fullName evidence="4 13">Tetraacyldisaccharide 4'-kinase</fullName>
        <ecNumber evidence="3 13">2.7.1.130</ecNumber>
    </recommendedName>
    <alternativeName>
        <fullName evidence="12 13">Lipid A 4'-kinase</fullName>
    </alternativeName>
</protein>
<evidence type="ECO:0000313" key="15">
    <source>
        <dbReference type="Proteomes" id="UP000292781"/>
    </source>
</evidence>
<proteinExistence type="inferred from homology"/>
<evidence type="ECO:0000256" key="11">
    <source>
        <dbReference type="ARBA" id="ARBA00023098"/>
    </source>
</evidence>
<evidence type="ECO:0000256" key="4">
    <source>
        <dbReference type="ARBA" id="ARBA00016436"/>
    </source>
</evidence>
<dbReference type="Proteomes" id="UP000292781">
    <property type="component" value="Unassembled WGS sequence"/>
</dbReference>
<dbReference type="EC" id="2.7.1.130" evidence="3 13"/>
<dbReference type="InterPro" id="IPR027417">
    <property type="entry name" value="P-loop_NTPase"/>
</dbReference>
<dbReference type="RefSeq" id="WP_131310840.1">
    <property type="nucleotide sequence ID" value="NZ_SJFN01000029.1"/>
</dbReference>
<keyword evidence="10 13" id="KW-0067">ATP-binding</keyword>
<dbReference type="Pfam" id="PF02606">
    <property type="entry name" value="LpxK"/>
    <property type="match status" value="1"/>
</dbReference>
<organism evidence="14 15">
    <name type="scientific">Siculibacillus lacustris</name>
    <dbReference type="NCBI Taxonomy" id="1549641"/>
    <lineage>
        <taxon>Bacteria</taxon>
        <taxon>Pseudomonadati</taxon>
        <taxon>Pseudomonadota</taxon>
        <taxon>Alphaproteobacteria</taxon>
        <taxon>Hyphomicrobiales</taxon>
        <taxon>Ancalomicrobiaceae</taxon>
        <taxon>Siculibacillus</taxon>
    </lineage>
</organism>
<keyword evidence="15" id="KW-1185">Reference proteome</keyword>
<dbReference type="OrthoDB" id="9766423at2"/>
<comment type="pathway">
    <text evidence="2 13">Glycolipid biosynthesis; lipid IV(A) biosynthesis; lipid IV(A) from (3R)-3-hydroxytetradecanoyl-[acyl-carrier-protein] and UDP-N-acetyl-alpha-D-glucosamine: step 6/6.</text>
</comment>
<evidence type="ECO:0000256" key="5">
    <source>
        <dbReference type="ARBA" id="ARBA00022516"/>
    </source>
</evidence>
<dbReference type="EMBL" id="SJFN01000029">
    <property type="protein sequence ID" value="TBW34980.1"/>
    <property type="molecule type" value="Genomic_DNA"/>
</dbReference>
<evidence type="ECO:0000256" key="2">
    <source>
        <dbReference type="ARBA" id="ARBA00004870"/>
    </source>
</evidence>
<keyword evidence="7 13" id="KW-0808">Transferase</keyword>
<dbReference type="GO" id="GO:0009245">
    <property type="term" value="P:lipid A biosynthetic process"/>
    <property type="evidence" value="ECO:0007669"/>
    <property type="project" value="UniProtKB-UniRule"/>
</dbReference>
<dbReference type="NCBIfam" id="TIGR00682">
    <property type="entry name" value="lpxK"/>
    <property type="match status" value="1"/>
</dbReference>
<keyword evidence="9 13" id="KW-0418">Kinase</keyword>
<keyword evidence="5 13" id="KW-0444">Lipid biosynthesis</keyword>
<evidence type="ECO:0000256" key="9">
    <source>
        <dbReference type="ARBA" id="ARBA00022777"/>
    </source>
</evidence>
<dbReference type="SUPFAM" id="SSF52540">
    <property type="entry name" value="P-loop containing nucleoside triphosphate hydrolases"/>
    <property type="match status" value="1"/>
</dbReference>
<dbReference type="GO" id="GO:0005886">
    <property type="term" value="C:plasma membrane"/>
    <property type="evidence" value="ECO:0007669"/>
    <property type="project" value="TreeGrafter"/>
</dbReference>
<dbReference type="PANTHER" id="PTHR42724:SF1">
    <property type="entry name" value="TETRAACYLDISACCHARIDE 4'-KINASE, MITOCHONDRIAL-RELATED"/>
    <property type="match status" value="1"/>
</dbReference>
<dbReference type="GO" id="GO:0009244">
    <property type="term" value="P:lipopolysaccharide core region biosynthetic process"/>
    <property type="evidence" value="ECO:0007669"/>
    <property type="project" value="TreeGrafter"/>
</dbReference>